<dbReference type="Pfam" id="PF07282">
    <property type="entry name" value="Cas12f1-like_TNB"/>
    <property type="match status" value="1"/>
</dbReference>
<feature type="domain" description="Cas12f1-like TNB" evidence="2">
    <location>
        <begin position="249"/>
        <end position="314"/>
    </location>
</feature>
<dbReference type="InterPro" id="IPR010095">
    <property type="entry name" value="Cas12f1-like_TNB"/>
</dbReference>
<protein>
    <recommendedName>
        <fullName evidence="2">Cas12f1-like TNB domain-containing protein</fullName>
    </recommendedName>
</protein>
<evidence type="ECO:0000313" key="3">
    <source>
        <dbReference type="EMBL" id="KAI3432514.1"/>
    </source>
</evidence>
<gene>
    <name evidence="3" type="ORF">D9Q98_004063</name>
</gene>
<reference evidence="3" key="1">
    <citation type="journal article" date="2019" name="Plant J.">
        <title>Chlorella vulgaris genome assembly and annotation reveals the molecular basis for metabolic acclimation to high light conditions.</title>
        <authorList>
            <person name="Cecchin M."/>
            <person name="Marcolungo L."/>
            <person name="Rossato M."/>
            <person name="Girolomoni L."/>
            <person name="Cosentino E."/>
            <person name="Cuine S."/>
            <person name="Li-Beisson Y."/>
            <person name="Delledonne M."/>
            <person name="Ballottari M."/>
        </authorList>
    </citation>
    <scope>NUCLEOTIDE SEQUENCE</scope>
    <source>
        <strain evidence="3">211/11P</strain>
    </source>
</reference>
<keyword evidence="4" id="KW-1185">Reference proteome</keyword>
<reference evidence="3" key="2">
    <citation type="submission" date="2020-11" db="EMBL/GenBank/DDBJ databases">
        <authorList>
            <person name="Cecchin M."/>
            <person name="Marcolungo L."/>
            <person name="Rossato M."/>
            <person name="Girolomoni L."/>
            <person name="Cosentino E."/>
            <person name="Cuine S."/>
            <person name="Li-Beisson Y."/>
            <person name="Delledonne M."/>
            <person name="Ballottari M."/>
        </authorList>
    </citation>
    <scope>NUCLEOTIDE SEQUENCE</scope>
    <source>
        <strain evidence="3">211/11P</strain>
        <tissue evidence="3">Whole cell</tissue>
    </source>
</reference>
<dbReference type="EMBL" id="SIDB01000005">
    <property type="protein sequence ID" value="KAI3432514.1"/>
    <property type="molecule type" value="Genomic_DNA"/>
</dbReference>
<sequence length="320" mass="36314">MRKYAVKDATQAFVTNFAKKRKNSGHSFRVGFKTKKHSTKVLKLEAAKMGVKIVDGRPRLVVGDARQRQLGREGISFDRRGEALVRDTKDPVLQIDDLGRFWLITVCTRQPETQGQRTQGVVALDPGVRTFQTTYSPDGTSYKLGDTASNRVYRLLLVRDKYIGLAHMRGPSRRVRRSYGKKAAKIMARIQHIVDELHWKTARFLAQGWSEILIPVFGTAAMSKKYQASRAKRRCIGRKTTRQMLHLRHYTFRQRLHHVAKLTGTVVREVTEEYTSKTCGNCGEIKANLGGAKTYRCQECGVCLDRDGNGARNIFIKSVL</sequence>
<organism evidence="3 4">
    <name type="scientific">Chlorella vulgaris</name>
    <name type="common">Green alga</name>
    <dbReference type="NCBI Taxonomy" id="3077"/>
    <lineage>
        <taxon>Eukaryota</taxon>
        <taxon>Viridiplantae</taxon>
        <taxon>Chlorophyta</taxon>
        <taxon>core chlorophytes</taxon>
        <taxon>Trebouxiophyceae</taxon>
        <taxon>Chlorellales</taxon>
        <taxon>Chlorellaceae</taxon>
        <taxon>Chlorella clade</taxon>
        <taxon>Chlorella</taxon>
    </lineage>
</organism>
<keyword evidence="1" id="KW-0238">DNA-binding</keyword>
<dbReference type="PANTHER" id="PTHR36172:SF1">
    <property type="entry name" value="RESOLVASE-RELATED"/>
    <property type="match status" value="1"/>
</dbReference>
<evidence type="ECO:0000313" key="4">
    <source>
        <dbReference type="Proteomes" id="UP001055712"/>
    </source>
</evidence>
<accession>A0A9D4TR72</accession>
<evidence type="ECO:0000259" key="2">
    <source>
        <dbReference type="Pfam" id="PF07282"/>
    </source>
</evidence>
<dbReference type="OrthoDB" id="2556737at2759"/>
<dbReference type="Proteomes" id="UP001055712">
    <property type="component" value="Unassembled WGS sequence"/>
</dbReference>
<dbReference type="PANTHER" id="PTHR36172">
    <property type="match status" value="1"/>
</dbReference>
<comment type="caution">
    <text evidence="3">The sequence shown here is derived from an EMBL/GenBank/DDBJ whole genome shotgun (WGS) entry which is preliminary data.</text>
</comment>
<proteinExistence type="predicted"/>
<dbReference type="AlphaFoldDB" id="A0A9D4TR72"/>
<dbReference type="InterPro" id="IPR051491">
    <property type="entry name" value="Recombinase/Transposase-rel"/>
</dbReference>
<name>A0A9D4TR72_CHLVU</name>
<evidence type="ECO:0000256" key="1">
    <source>
        <dbReference type="ARBA" id="ARBA00023125"/>
    </source>
</evidence>
<dbReference type="GO" id="GO:0003677">
    <property type="term" value="F:DNA binding"/>
    <property type="evidence" value="ECO:0007669"/>
    <property type="project" value="UniProtKB-KW"/>
</dbReference>